<organism evidence="12 13">
    <name type="scientific">Psychrobacter luti</name>
    <dbReference type="NCBI Taxonomy" id="198481"/>
    <lineage>
        <taxon>Bacteria</taxon>
        <taxon>Pseudomonadati</taxon>
        <taxon>Pseudomonadota</taxon>
        <taxon>Gammaproteobacteria</taxon>
        <taxon>Moraxellales</taxon>
        <taxon>Moraxellaceae</taxon>
        <taxon>Psychrobacter</taxon>
    </lineage>
</organism>
<dbReference type="PANTHER" id="PTHR43493">
    <property type="entry name" value="DNA GYRASE/TOPOISOMERASE SUBUNIT A"/>
    <property type="match status" value="1"/>
</dbReference>
<comment type="subcellular location">
    <subcellularLocation>
        <location evidence="8">Cytoplasm</location>
    </subcellularLocation>
</comment>
<keyword evidence="4 8" id="KW-0067">ATP-binding</keyword>
<dbReference type="PANTHER" id="PTHR43493:SF5">
    <property type="entry name" value="DNA GYRASE SUBUNIT A, CHLOROPLASTIC_MITOCHONDRIAL"/>
    <property type="match status" value="1"/>
</dbReference>
<dbReference type="Pfam" id="PF00521">
    <property type="entry name" value="DNA_topoisoIV"/>
    <property type="match status" value="1"/>
</dbReference>
<feature type="short sequence motif" description="GyrA-box" evidence="8">
    <location>
        <begin position="572"/>
        <end position="578"/>
    </location>
</feature>
<sequence length="955" mass="105236">MSDSISPIAIVDELKQSYLDYAMSVIVSRALPDVRDGFKPVHRRVMYAMHVLSNDYNKAYKKSARVVGDVIGKYHPHGDSAVYDAIVRMAQDFSLRYPMVDGQGNFGSIDDDPPAAMRYTEVRMTKLTHQMLADLDKDTVDWEDNYDGSERMPSVLPARIPNLLVNGATGIAVGMATNMAPHNLTEVINACLAYAENPQISAEELMSHISGPDFPTGGIIYGRAGILDAYRTGKGRLHVRGRYIIEPMSDTGVNRDRERIVFTEVPYQTNKAKLIERIAELVRDKKIEGITEIRDESDKDGMRIAIDLRRGETAEVIVNNLFLQTPLESSFSINMVALDNGQPKLLTLRQLIAAFVRHRQEVVTRRTIYELNKARVRGHLLEGLAVALANIDDIIATIKASANRGLARESLLSNTWGSGSVVAMLTAAGSQSVRPDFIEGEDPKAPFGLIDGSVEGEQRYRLSLEQVNAILDMQLHRLTGLEQDKLTEEYQDLLREIANLESILGDFDKLMTIISNEMIEIRENFGDERRTDIIDSRMDFNREDLIPEQTVVMTVSRTGYAKTQPIDDYVAQKRGGKGKSATAMKEDDVIDHLVVTSTHATVLCFTDTGRVFSLRGFEVPIASRGARGRPLVNLIGLNPDETVTTILPIPKIVEDLYSKGETSADALVDGDDSLSEDNNLDDSTQAEPPFVFFATANGTVKRVELKQFANIRSNGLIAVGLEEGDKLVSARITNGSQEVMLFASSGKAIRFDENDARAMGRTAKGVRGMRLAADEFIKSLVVIEDDVHEILIACENGFGKRTFIDEFNTQNRGGGGVIAIKTSARNGALVRATKVDSTDDIILISDKGTLVRTPVEHVASSGRNTQGVTLIRLSKDEKLVAMARVEHEESDDELIDAMREDGTFAVEGQEQIDIDAETGNTATTDINDVVDGANDDLVDNEKSNDEADENTDDEE</sequence>
<feature type="region of interest" description="Disordered" evidence="10">
    <location>
        <begin position="915"/>
        <end position="955"/>
    </location>
</feature>
<dbReference type="SUPFAM" id="SSF101904">
    <property type="entry name" value="GyrA/ParC C-terminal domain-like"/>
    <property type="match status" value="1"/>
</dbReference>
<evidence type="ECO:0000259" key="11">
    <source>
        <dbReference type="PROSITE" id="PS52040"/>
    </source>
</evidence>
<dbReference type="SMART" id="SM00434">
    <property type="entry name" value="TOP4c"/>
    <property type="match status" value="1"/>
</dbReference>
<feature type="compositionally biased region" description="Acidic residues" evidence="10">
    <location>
        <begin position="946"/>
        <end position="955"/>
    </location>
</feature>
<evidence type="ECO:0000256" key="6">
    <source>
        <dbReference type="ARBA" id="ARBA00023125"/>
    </source>
</evidence>
<dbReference type="InterPro" id="IPR006691">
    <property type="entry name" value="GyrA/parC_rep"/>
</dbReference>
<proteinExistence type="inferred from homology"/>
<dbReference type="InterPro" id="IPR035516">
    <property type="entry name" value="Gyrase/topoIV_suA_C"/>
</dbReference>
<dbReference type="SUPFAM" id="SSF56719">
    <property type="entry name" value="Type II DNA topoisomerase"/>
    <property type="match status" value="1"/>
</dbReference>
<keyword evidence="5 8" id="KW-0799">Topoisomerase</keyword>
<comment type="caution">
    <text evidence="12">The sequence shown here is derived from an EMBL/GenBank/DDBJ whole genome shotgun (WGS) entry which is preliminary data.</text>
</comment>
<dbReference type="GO" id="GO:0003677">
    <property type="term" value="F:DNA binding"/>
    <property type="evidence" value="ECO:0007669"/>
    <property type="project" value="UniProtKB-UniRule"/>
</dbReference>
<keyword evidence="13" id="KW-1185">Reference proteome</keyword>
<keyword evidence="7 8" id="KW-0413">Isomerase</keyword>
<dbReference type="NCBIfam" id="NF004044">
    <property type="entry name" value="PRK05561.1"/>
    <property type="match status" value="1"/>
</dbReference>
<keyword evidence="8" id="KW-0963">Cytoplasm</keyword>
<keyword evidence="6 8" id="KW-0238">DNA-binding</keyword>
<dbReference type="InterPro" id="IPR013757">
    <property type="entry name" value="Topo_IIA_A_a_sf"/>
</dbReference>
<dbReference type="HAMAP" id="MF_01897">
    <property type="entry name" value="GyrA"/>
    <property type="match status" value="1"/>
</dbReference>
<evidence type="ECO:0000256" key="1">
    <source>
        <dbReference type="ARBA" id="ARBA00000185"/>
    </source>
</evidence>
<dbReference type="InterPro" id="IPR050220">
    <property type="entry name" value="Type_II_DNA_Topoisomerases"/>
</dbReference>
<dbReference type="GO" id="GO:0005737">
    <property type="term" value="C:cytoplasm"/>
    <property type="evidence" value="ECO:0007669"/>
    <property type="project" value="UniProtKB-SubCell"/>
</dbReference>
<accession>A0A839TCY2</accession>
<dbReference type="InterPro" id="IPR002205">
    <property type="entry name" value="Topo_IIA_dom_A"/>
</dbReference>
<evidence type="ECO:0000256" key="8">
    <source>
        <dbReference type="HAMAP-Rule" id="MF_01897"/>
    </source>
</evidence>
<dbReference type="FunFam" id="3.90.199.10:FF:000001">
    <property type="entry name" value="DNA gyrase subunit A"/>
    <property type="match status" value="1"/>
</dbReference>
<dbReference type="EMBL" id="JACHXL010000003">
    <property type="protein sequence ID" value="MBB3107301.1"/>
    <property type="molecule type" value="Genomic_DNA"/>
</dbReference>
<evidence type="ECO:0000313" key="13">
    <source>
        <dbReference type="Proteomes" id="UP000588111"/>
    </source>
</evidence>
<dbReference type="Proteomes" id="UP000588111">
    <property type="component" value="Unassembled WGS sequence"/>
</dbReference>
<dbReference type="Pfam" id="PF03989">
    <property type="entry name" value="DNA_gyraseA_C"/>
    <property type="match status" value="6"/>
</dbReference>
<comment type="subunit">
    <text evidence="8">Heterotetramer, composed of two GyrA and two GyrB chains. In the heterotetramer, GyrA contains the active site tyrosine that forms a transient covalent intermediate with DNA, while GyrB binds cofactors and catalyzes ATP hydrolysis.</text>
</comment>
<dbReference type="CDD" id="cd00187">
    <property type="entry name" value="TOP4c"/>
    <property type="match status" value="1"/>
</dbReference>
<dbReference type="GO" id="GO:0005694">
    <property type="term" value="C:chromosome"/>
    <property type="evidence" value="ECO:0007669"/>
    <property type="project" value="InterPro"/>
</dbReference>
<dbReference type="GO" id="GO:0034335">
    <property type="term" value="F:DNA negative supercoiling activity"/>
    <property type="evidence" value="ECO:0007669"/>
    <property type="project" value="UniProtKB-ARBA"/>
</dbReference>
<name>A0A839TCY2_9GAMM</name>
<dbReference type="RefSeq" id="WP_183620772.1">
    <property type="nucleotide sequence ID" value="NZ_CAJHAH010000003.1"/>
</dbReference>
<evidence type="ECO:0000256" key="2">
    <source>
        <dbReference type="ARBA" id="ARBA00008263"/>
    </source>
</evidence>
<evidence type="ECO:0000256" key="9">
    <source>
        <dbReference type="PROSITE-ProRule" id="PRU01384"/>
    </source>
</evidence>
<comment type="function">
    <text evidence="8">A type II topoisomerase that negatively supercoils closed circular double-stranded (ds) DNA in an ATP-dependent manner to modulate DNA topology and maintain chromosomes in an underwound state. Negative supercoiling favors strand separation, and DNA replication, transcription, recombination and repair, all of which involve strand separation. Also able to catalyze the interconversion of other topological isomers of dsDNA rings, including catenanes and knotted rings. Type II topoisomerases break and join 2 DNA strands simultaneously in an ATP-dependent manner.</text>
</comment>
<dbReference type="AlphaFoldDB" id="A0A839TCY2"/>
<comment type="catalytic activity">
    <reaction evidence="1 8 9">
        <text>ATP-dependent breakage, passage and rejoining of double-stranded DNA.</text>
        <dbReference type="EC" id="5.6.2.2"/>
    </reaction>
</comment>
<dbReference type="GO" id="GO:0005524">
    <property type="term" value="F:ATP binding"/>
    <property type="evidence" value="ECO:0007669"/>
    <property type="project" value="UniProtKB-UniRule"/>
</dbReference>
<dbReference type="GO" id="GO:0006265">
    <property type="term" value="P:DNA topological change"/>
    <property type="evidence" value="ECO:0007669"/>
    <property type="project" value="UniProtKB-UniRule"/>
</dbReference>
<dbReference type="GO" id="GO:0006261">
    <property type="term" value="P:DNA-templated DNA replication"/>
    <property type="evidence" value="ECO:0007669"/>
    <property type="project" value="UniProtKB-UniRule"/>
</dbReference>
<dbReference type="InterPro" id="IPR013758">
    <property type="entry name" value="Topo_IIA_A/C_ab"/>
</dbReference>
<evidence type="ECO:0000256" key="7">
    <source>
        <dbReference type="ARBA" id="ARBA00023235"/>
    </source>
</evidence>
<evidence type="ECO:0000313" key="12">
    <source>
        <dbReference type="EMBL" id="MBB3107301.1"/>
    </source>
</evidence>
<evidence type="ECO:0000256" key="4">
    <source>
        <dbReference type="ARBA" id="ARBA00022840"/>
    </source>
</evidence>
<dbReference type="Gene3D" id="3.90.199.10">
    <property type="entry name" value="Topoisomerase II, domain 5"/>
    <property type="match status" value="1"/>
</dbReference>
<dbReference type="FunFam" id="3.30.1360.40:FF:000002">
    <property type="entry name" value="DNA gyrase subunit A"/>
    <property type="match status" value="1"/>
</dbReference>
<keyword evidence="3 8" id="KW-0547">Nucleotide-binding</keyword>
<dbReference type="EC" id="5.6.2.2" evidence="8"/>
<gene>
    <name evidence="8" type="primary">gyrA</name>
    <name evidence="12" type="ORF">FHS24_001818</name>
</gene>
<dbReference type="PROSITE" id="PS52040">
    <property type="entry name" value="TOPO_IIA"/>
    <property type="match status" value="1"/>
</dbReference>
<protein>
    <recommendedName>
        <fullName evidence="8">DNA gyrase subunit A</fullName>
        <ecNumber evidence="8">5.6.2.2</ecNumber>
    </recommendedName>
</protein>
<dbReference type="Gene3D" id="1.10.268.10">
    <property type="entry name" value="Topoisomerase, domain 3"/>
    <property type="match status" value="1"/>
</dbReference>
<dbReference type="NCBIfam" id="TIGR01063">
    <property type="entry name" value="gyrA"/>
    <property type="match status" value="1"/>
</dbReference>
<dbReference type="GO" id="GO:0009330">
    <property type="term" value="C:DNA topoisomerase type II (double strand cut, ATP-hydrolyzing) complex"/>
    <property type="evidence" value="ECO:0007669"/>
    <property type="project" value="TreeGrafter"/>
</dbReference>
<feature type="active site" description="O-(5'-phospho-DNA)-tyrosine intermediate" evidence="8 9">
    <location>
        <position position="119"/>
    </location>
</feature>
<dbReference type="Gene3D" id="2.120.10.90">
    <property type="entry name" value="DNA gyrase/topoisomerase IV, subunit A, C-terminal"/>
    <property type="match status" value="1"/>
</dbReference>
<dbReference type="NCBIfam" id="NF004043">
    <property type="entry name" value="PRK05560.1"/>
    <property type="match status" value="1"/>
</dbReference>
<dbReference type="InterPro" id="IPR005743">
    <property type="entry name" value="GyrA"/>
</dbReference>
<dbReference type="InterPro" id="IPR013760">
    <property type="entry name" value="Topo_IIA-like_dom_sf"/>
</dbReference>
<reference evidence="12 13" key="1">
    <citation type="submission" date="2020-08" db="EMBL/GenBank/DDBJ databases">
        <title>Genomic Encyclopedia of Type Strains, Phase III (KMG-III): the genomes of soil and plant-associated and newly described type strains.</title>
        <authorList>
            <person name="Whitman W."/>
        </authorList>
    </citation>
    <scope>NUCLEOTIDE SEQUENCE [LARGE SCALE GENOMIC DNA]</scope>
    <source>
        <strain evidence="12 13">CECT 5885</strain>
    </source>
</reference>
<comment type="miscellaneous">
    <text evidence="8">Few gyrases are as efficient as E.coli at forming negative supercoils. Not all organisms have 2 type II topoisomerases; in organisms with a single type II topoisomerase this enzyme also has to decatenate newly replicated chromosomes.</text>
</comment>
<comment type="similarity">
    <text evidence="2 8">Belongs to the type II topoisomerase GyrA/ParC subunit family.</text>
</comment>
<evidence type="ECO:0000256" key="3">
    <source>
        <dbReference type="ARBA" id="ARBA00022741"/>
    </source>
</evidence>
<dbReference type="Gene3D" id="3.30.1360.40">
    <property type="match status" value="1"/>
</dbReference>
<evidence type="ECO:0000256" key="5">
    <source>
        <dbReference type="ARBA" id="ARBA00023029"/>
    </source>
</evidence>
<feature type="domain" description="Topo IIA-type catalytic" evidence="11">
    <location>
        <begin position="31"/>
        <end position="545"/>
    </location>
</feature>
<evidence type="ECO:0000256" key="10">
    <source>
        <dbReference type="SAM" id="MobiDB-lite"/>
    </source>
</evidence>